<feature type="transmembrane region" description="Helical" evidence="1">
    <location>
        <begin position="6"/>
        <end position="30"/>
    </location>
</feature>
<sequence>MYNQGFSFIELMVTIAVIAIIVSIVVPLYVDYVERATRQVCNVNCMQLERMYHVYLLMENKEHTVFIFNDFSQEHKGNICPANGEIKYEHGVVRCLLHSKDEVNGNEADEGDGSVPYL</sequence>
<accession>A0A9D3AX76</accession>
<keyword evidence="1" id="KW-1133">Transmembrane helix</keyword>
<dbReference type="EMBL" id="LSRS01000001">
    <property type="protein sequence ID" value="KAF1086380.1"/>
    <property type="molecule type" value="Genomic_DNA"/>
</dbReference>
<name>A0A9D3AX76_9FIRM</name>
<dbReference type="RefSeq" id="WP_202623694.1">
    <property type="nucleotide sequence ID" value="NZ_LSRS01000001.1"/>
</dbReference>
<keyword evidence="3" id="KW-1185">Reference proteome</keyword>
<protein>
    <submittedName>
        <fullName evidence="2">Major pilin subunit</fullName>
    </submittedName>
</protein>
<reference evidence="2" key="1">
    <citation type="submission" date="2016-02" db="EMBL/GenBank/DDBJ databases">
        <title>Draft Genome Sequence of Sporotomaculum syntrophicum Strain FB, a Syntrophic Benzoate Degrader.</title>
        <authorList>
            <person name="Nobu M.K."/>
            <person name="Narihiro T."/>
            <person name="Qiu Y.-L."/>
            <person name="Ohashi A."/>
            <person name="Liu W.-T."/>
            <person name="Yuji S."/>
        </authorList>
    </citation>
    <scope>NUCLEOTIDE SEQUENCE</scope>
    <source>
        <strain evidence="2">FB</strain>
    </source>
</reference>
<dbReference type="NCBIfam" id="TIGR02532">
    <property type="entry name" value="IV_pilin_GFxxxE"/>
    <property type="match status" value="1"/>
</dbReference>
<dbReference type="Pfam" id="PF07963">
    <property type="entry name" value="N_methyl"/>
    <property type="match status" value="1"/>
</dbReference>
<keyword evidence="1" id="KW-0812">Transmembrane</keyword>
<dbReference type="SUPFAM" id="SSF54523">
    <property type="entry name" value="Pili subunits"/>
    <property type="match status" value="1"/>
</dbReference>
<keyword evidence="1" id="KW-0472">Membrane</keyword>
<dbReference type="Gene3D" id="3.30.700.10">
    <property type="entry name" value="Glycoprotein, Type 4 Pilin"/>
    <property type="match status" value="1"/>
</dbReference>
<organism evidence="2 3">
    <name type="scientific">Sporotomaculum syntrophicum</name>
    <dbReference type="NCBI Taxonomy" id="182264"/>
    <lineage>
        <taxon>Bacteria</taxon>
        <taxon>Bacillati</taxon>
        <taxon>Bacillota</taxon>
        <taxon>Clostridia</taxon>
        <taxon>Eubacteriales</taxon>
        <taxon>Desulfallaceae</taxon>
        <taxon>Sporotomaculum</taxon>
    </lineage>
</organism>
<evidence type="ECO:0000313" key="3">
    <source>
        <dbReference type="Proteomes" id="UP000798488"/>
    </source>
</evidence>
<evidence type="ECO:0000313" key="2">
    <source>
        <dbReference type="EMBL" id="KAF1086380.1"/>
    </source>
</evidence>
<comment type="caution">
    <text evidence="2">The sequence shown here is derived from an EMBL/GenBank/DDBJ whole genome shotgun (WGS) entry which is preliminary data.</text>
</comment>
<gene>
    <name evidence="2" type="ORF">SPSYN_00098</name>
</gene>
<dbReference type="InterPro" id="IPR012902">
    <property type="entry name" value="N_methyl_site"/>
</dbReference>
<dbReference type="Proteomes" id="UP000798488">
    <property type="component" value="Unassembled WGS sequence"/>
</dbReference>
<evidence type="ECO:0000256" key="1">
    <source>
        <dbReference type="SAM" id="Phobius"/>
    </source>
</evidence>
<dbReference type="InterPro" id="IPR045584">
    <property type="entry name" value="Pilin-like"/>
</dbReference>
<proteinExistence type="predicted"/>
<dbReference type="AlphaFoldDB" id="A0A9D3AX76"/>